<dbReference type="PANTHER" id="PTHR47805:SF1">
    <property type="entry name" value="SAGA-ASSOCIATED FACTOR 73"/>
    <property type="match status" value="1"/>
</dbReference>
<feature type="domain" description="SCA7" evidence="2">
    <location>
        <begin position="147"/>
        <end position="213"/>
    </location>
</feature>
<keyword evidence="4" id="KW-1185">Reference proteome</keyword>
<proteinExistence type="predicted"/>
<dbReference type="AlphaFoldDB" id="A0A9P6C3R0"/>
<dbReference type="InterPro" id="IPR013243">
    <property type="entry name" value="SCA7_dom"/>
</dbReference>
<dbReference type="PROSITE" id="PS51505">
    <property type="entry name" value="SCA7"/>
    <property type="match status" value="1"/>
</dbReference>
<dbReference type="PANTHER" id="PTHR47805">
    <property type="entry name" value="SAGA-ASSOCIATED FACTOR 73"/>
    <property type="match status" value="1"/>
</dbReference>
<evidence type="ECO:0000256" key="1">
    <source>
        <dbReference type="SAM" id="MobiDB-lite"/>
    </source>
</evidence>
<dbReference type="Pfam" id="PF08313">
    <property type="entry name" value="SCA7"/>
    <property type="match status" value="1"/>
</dbReference>
<organism evidence="3 4">
    <name type="scientific">Macrolepiota fuliginosa MF-IS2</name>
    <dbReference type="NCBI Taxonomy" id="1400762"/>
    <lineage>
        <taxon>Eukaryota</taxon>
        <taxon>Fungi</taxon>
        <taxon>Dikarya</taxon>
        <taxon>Basidiomycota</taxon>
        <taxon>Agaricomycotina</taxon>
        <taxon>Agaricomycetes</taxon>
        <taxon>Agaricomycetidae</taxon>
        <taxon>Agaricales</taxon>
        <taxon>Agaricineae</taxon>
        <taxon>Agaricaceae</taxon>
        <taxon>Macrolepiota</taxon>
    </lineage>
</organism>
<dbReference type="Proteomes" id="UP000807342">
    <property type="component" value="Unassembled WGS sequence"/>
</dbReference>
<dbReference type="GO" id="GO:0031048">
    <property type="term" value="P:regulatory ncRNA-mediated heterochromatin formation"/>
    <property type="evidence" value="ECO:0007669"/>
    <property type="project" value="TreeGrafter"/>
</dbReference>
<reference evidence="3" key="1">
    <citation type="submission" date="2020-11" db="EMBL/GenBank/DDBJ databases">
        <authorList>
            <consortium name="DOE Joint Genome Institute"/>
            <person name="Ahrendt S."/>
            <person name="Riley R."/>
            <person name="Andreopoulos W."/>
            <person name="Labutti K."/>
            <person name="Pangilinan J."/>
            <person name="Ruiz-Duenas F.J."/>
            <person name="Barrasa J.M."/>
            <person name="Sanchez-Garcia M."/>
            <person name="Camarero S."/>
            <person name="Miyauchi S."/>
            <person name="Serrano A."/>
            <person name="Linde D."/>
            <person name="Babiker R."/>
            <person name="Drula E."/>
            <person name="Ayuso-Fernandez I."/>
            <person name="Pacheco R."/>
            <person name="Padilla G."/>
            <person name="Ferreira P."/>
            <person name="Barriuso J."/>
            <person name="Kellner H."/>
            <person name="Castanera R."/>
            <person name="Alfaro M."/>
            <person name="Ramirez L."/>
            <person name="Pisabarro A.G."/>
            <person name="Kuo A."/>
            <person name="Tritt A."/>
            <person name="Lipzen A."/>
            <person name="He G."/>
            <person name="Yan M."/>
            <person name="Ng V."/>
            <person name="Cullen D."/>
            <person name="Martin F."/>
            <person name="Rosso M.-N."/>
            <person name="Henrissat B."/>
            <person name="Hibbett D."/>
            <person name="Martinez A.T."/>
            <person name="Grigoriev I.V."/>
        </authorList>
    </citation>
    <scope>NUCLEOTIDE SEQUENCE</scope>
    <source>
        <strain evidence="3">MF-IS2</strain>
    </source>
</reference>
<feature type="region of interest" description="Disordered" evidence="1">
    <location>
        <begin position="1"/>
        <end position="35"/>
    </location>
</feature>
<dbReference type="GO" id="GO:0006357">
    <property type="term" value="P:regulation of transcription by RNA polymerase II"/>
    <property type="evidence" value="ECO:0007669"/>
    <property type="project" value="TreeGrafter"/>
</dbReference>
<evidence type="ECO:0000313" key="4">
    <source>
        <dbReference type="Proteomes" id="UP000807342"/>
    </source>
</evidence>
<dbReference type="GO" id="GO:1904802">
    <property type="term" value="P:RITS complex assembly"/>
    <property type="evidence" value="ECO:0007669"/>
    <property type="project" value="TreeGrafter"/>
</dbReference>
<sequence length="378" mass="41209">MTLKLKPESNPPSPFTWAIPSPPPPEPSSLPSPPAAWLSAKDMKLYGSRPLTSTSEIGVVKCKDCNKPILRSFISEHANICAKIRSASIKGKLRVDPDGMFIIFHVVFNLSGDLDKKNLKRRRASPTPEDSSQPLKKKAKPPPKVTKGRVKGPIDYDKQCGVINDKNLPCSRSLTCKSHSMGAKRAVQGRSRPYDELLLEWNRANNPNFVEPVKRETKAEKKEKREREKLEKKRLEAEAAAARGVDATAMSTHKKSAAGIAKKFGKKAAAAAAAVRLAEELGGDASDDLHEIDSEAELDDLVKVVHTSMDRGVMAVPLAVPYDAGSWFVQRRERARVCRDLLFGALTGGGNNGVPGTIGALTMVRSTSLGHTTMPLHR</sequence>
<dbReference type="OrthoDB" id="21678at2759"/>
<dbReference type="Gene3D" id="6.10.140.1270">
    <property type="match status" value="1"/>
</dbReference>
<comment type="caution">
    <text evidence="3">The sequence shown here is derived from an EMBL/GenBank/DDBJ whole genome shotgun (WGS) entry which is preliminary data.</text>
</comment>
<dbReference type="InterPro" id="IPR037804">
    <property type="entry name" value="SGF73"/>
</dbReference>
<evidence type="ECO:0000313" key="3">
    <source>
        <dbReference type="EMBL" id="KAF9447714.1"/>
    </source>
</evidence>
<protein>
    <submittedName>
        <fullName evidence="3">SCA7-domain-containing protein</fullName>
    </submittedName>
</protein>
<evidence type="ECO:0000259" key="2">
    <source>
        <dbReference type="PROSITE" id="PS51505"/>
    </source>
</evidence>
<name>A0A9P6C3R0_9AGAR</name>
<dbReference type="GO" id="GO:0000124">
    <property type="term" value="C:SAGA complex"/>
    <property type="evidence" value="ECO:0007669"/>
    <property type="project" value="InterPro"/>
</dbReference>
<feature type="region of interest" description="Disordered" evidence="1">
    <location>
        <begin position="214"/>
        <end position="234"/>
    </location>
</feature>
<gene>
    <name evidence="3" type="ORF">P691DRAFT_94098</name>
</gene>
<feature type="compositionally biased region" description="Pro residues" evidence="1">
    <location>
        <begin position="9"/>
        <end position="34"/>
    </location>
</feature>
<accession>A0A9P6C3R0</accession>
<feature type="region of interest" description="Disordered" evidence="1">
    <location>
        <begin position="118"/>
        <end position="151"/>
    </location>
</feature>
<dbReference type="EMBL" id="MU151188">
    <property type="protein sequence ID" value="KAF9447714.1"/>
    <property type="molecule type" value="Genomic_DNA"/>
</dbReference>
<feature type="compositionally biased region" description="Basic residues" evidence="1">
    <location>
        <begin position="135"/>
        <end position="150"/>
    </location>
</feature>